<evidence type="ECO:0000313" key="3">
    <source>
        <dbReference type="Proteomes" id="UP001524318"/>
    </source>
</evidence>
<feature type="transmembrane region" description="Helical" evidence="1">
    <location>
        <begin position="12"/>
        <end position="30"/>
    </location>
</feature>
<feature type="transmembrane region" description="Helical" evidence="1">
    <location>
        <begin position="168"/>
        <end position="195"/>
    </location>
</feature>
<keyword evidence="1" id="KW-0472">Membrane</keyword>
<accession>A0ABT1LVR0</accession>
<feature type="transmembrane region" description="Helical" evidence="1">
    <location>
        <begin position="103"/>
        <end position="121"/>
    </location>
</feature>
<evidence type="ECO:0000256" key="1">
    <source>
        <dbReference type="SAM" id="Phobius"/>
    </source>
</evidence>
<evidence type="ECO:0000313" key="2">
    <source>
        <dbReference type="EMBL" id="MCP9001241.1"/>
    </source>
</evidence>
<comment type="caution">
    <text evidence="2">The sequence shown here is derived from an EMBL/GenBank/DDBJ whole genome shotgun (WGS) entry which is preliminary data.</text>
</comment>
<dbReference type="RefSeq" id="WP_254751785.1">
    <property type="nucleotide sequence ID" value="NZ_JANCLV010000012.1"/>
</dbReference>
<reference evidence="2 3" key="1">
    <citation type="submission" date="2022-06" db="EMBL/GenBank/DDBJ databases">
        <title>Pseudarthrobacter sp. strain RMG13 Genome sequencing and assembly.</title>
        <authorList>
            <person name="Kim I."/>
        </authorList>
    </citation>
    <scope>NUCLEOTIDE SEQUENCE [LARGE SCALE GENOMIC DNA]</scope>
    <source>
        <strain evidence="2 3">RMG13</strain>
    </source>
</reference>
<organism evidence="2 3">
    <name type="scientific">Pseudarthrobacter humi</name>
    <dbReference type="NCBI Taxonomy" id="2952523"/>
    <lineage>
        <taxon>Bacteria</taxon>
        <taxon>Bacillati</taxon>
        <taxon>Actinomycetota</taxon>
        <taxon>Actinomycetes</taxon>
        <taxon>Micrococcales</taxon>
        <taxon>Micrococcaceae</taxon>
        <taxon>Pseudarthrobacter</taxon>
    </lineage>
</organism>
<feature type="transmembrane region" description="Helical" evidence="1">
    <location>
        <begin position="67"/>
        <end position="91"/>
    </location>
</feature>
<name>A0ABT1LVR0_9MICC</name>
<feature type="transmembrane region" description="Helical" evidence="1">
    <location>
        <begin position="128"/>
        <end position="156"/>
    </location>
</feature>
<keyword evidence="1" id="KW-1133">Transmembrane helix</keyword>
<feature type="transmembrane region" description="Helical" evidence="1">
    <location>
        <begin position="284"/>
        <end position="301"/>
    </location>
</feature>
<keyword evidence="1" id="KW-0812">Transmembrane</keyword>
<feature type="transmembrane region" description="Helical" evidence="1">
    <location>
        <begin position="207"/>
        <end position="229"/>
    </location>
</feature>
<gene>
    <name evidence="2" type="ORF">NFC73_16120</name>
</gene>
<sequence>MLQNLDQHRFRADRFAGILLPLLAFLSFAALPHGQYFQFVGYFSGVVLIWVSLWGTTYVSRRDLRFALVWSLGGLIIGSILTGFFLPSIAIEGERLRGLANNANLLGFYAFILAGIVLLSGRWGTRSIVLVVASVIAIVSSASRASMLAVVVVVAVSALMSAGISRKLVIGVCLLILPISAIWSQDLAAIDVALFRDNNSRDSSFSNAMLLFSAHPMSGIGMDDSLVIASSPLRALAYAGIWGAFCITFIYAGILRLAFRTNLAAVSFSVAAIVHSVFEGWLLSPISPLFVVFMLCLLLLVRSSTPATSRFLFRRERLEAALPGRSASGRGASNRQSDSS</sequence>
<keyword evidence="3" id="KW-1185">Reference proteome</keyword>
<proteinExistence type="predicted"/>
<dbReference type="Proteomes" id="UP001524318">
    <property type="component" value="Unassembled WGS sequence"/>
</dbReference>
<feature type="transmembrane region" description="Helical" evidence="1">
    <location>
        <begin position="235"/>
        <end position="254"/>
    </location>
</feature>
<protein>
    <submittedName>
        <fullName evidence="2">Uncharacterized protein</fullName>
    </submittedName>
</protein>
<feature type="transmembrane region" description="Helical" evidence="1">
    <location>
        <begin position="36"/>
        <end position="55"/>
    </location>
</feature>
<dbReference type="EMBL" id="JANCLV010000012">
    <property type="protein sequence ID" value="MCP9001241.1"/>
    <property type="molecule type" value="Genomic_DNA"/>
</dbReference>